<name>A0A3E0B0R2_9STAP</name>
<proteinExistence type="predicted"/>
<dbReference type="RefSeq" id="WP_115884211.1">
    <property type="nucleotide sequence ID" value="NZ_CBCSHX010000001.1"/>
</dbReference>
<feature type="transmembrane region" description="Helical" evidence="1">
    <location>
        <begin position="5"/>
        <end position="22"/>
    </location>
</feature>
<sequence>MAKLFNIVLFILGISSLINGFSHLPSNILLASVNLIAAVILLYVSIKMFKAGKEVDSGKSSKTK</sequence>
<keyword evidence="3" id="KW-1185">Reference proteome</keyword>
<dbReference type="AlphaFoldDB" id="A0A3E0B0R2"/>
<keyword evidence="1" id="KW-1133">Transmembrane helix</keyword>
<feature type="transmembrane region" description="Helical" evidence="1">
    <location>
        <begin position="28"/>
        <end position="46"/>
    </location>
</feature>
<comment type="caution">
    <text evidence="2">The sequence shown here is derived from an EMBL/GenBank/DDBJ whole genome shotgun (WGS) entry which is preliminary data.</text>
</comment>
<gene>
    <name evidence="2" type="ORF">DFR63_0562</name>
</gene>
<reference evidence="2 3" key="1">
    <citation type="submission" date="2018-08" db="EMBL/GenBank/DDBJ databases">
        <title>Genomic Encyclopedia of Type Strains, Phase IV (KMG-IV): sequencing the most valuable type-strain genomes for metagenomic binning, comparative biology and taxonomic classification.</title>
        <authorList>
            <person name="Goeker M."/>
        </authorList>
    </citation>
    <scope>NUCLEOTIDE SEQUENCE [LARGE SCALE GENOMIC DNA]</scope>
    <source>
        <strain evidence="2 3">DSM 17274</strain>
    </source>
</reference>
<organism evidence="2 3">
    <name type="scientific">Jeotgalicoccus halotolerans</name>
    <dbReference type="NCBI Taxonomy" id="157227"/>
    <lineage>
        <taxon>Bacteria</taxon>
        <taxon>Bacillati</taxon>
        <taxon>Bacillota</taxon>
        <taxon>Bacilli</taxon>
        <taxon>Bacillales</taxon>
        <taxon>Staphylococcaceae</taxon>
        <taxon>Jeotgalicoccus</taxon>
    </lineage>
</organism>
<dbReference type="EMBL" id="QUMW01000009">
    <property type="protein sequence ID" value="REG25525.1"/>
    <property type="molecule type" value="Genomic_DNA"/>
</dbReference>
<evidence type="ECO:0000313" key="2">
    <source>
        <dbReference type="EMBL" id="REG25525.1"/>
    </source>
</evidence>
<evidence type="ECO:0000256" key="1">
    <source>
        <dbReference type="SAM" id="Phobius"/>
    </source>
</evidence>
<keyword evidence="1" id="KW-0812">Transmembrane</keyword>
<evidence type="ECO:0000313" key="3">
    <source>
        <dbReference type="Proteomes" id="UP000257076"/>
    </source>
</evidence>
<dbReference type="Proteomes" id="UP000257076">
    <property type="component" value="Unassembled WGS sequence"/>
</dbReference>
<protein>
    <submittedName>
        <fullName evidence="2">Uncharacterized protein</fullName>
    </submittedName>
</protein>
<keyword evidence="1" id="KW-0472">Membrane</keyword>
<accession>A0A3E0B0R2</accession>